<dbReference type="STRING" id="857967.G0R134"/>
<dbReference type="Gene3D" id="3.90.1150.10">
    <property type="entry name" value="Aspartate Aminotransferase, domain 1"/>
    <property type="match status" value="1"/>
</dbReference>
<dbReference type="GO" id="GO:0004123">
    <property type="term" value="F:cystathionine gamma-lyase activity"/>
    <property type="evidence" value="ECO:0007669"/>
    <property type="project" value="TreeGrafter"/>
</dbReference>
<dbReference type="SUPFAM" id="SSF53383">
    <property type="entry name" value="PLP-dependent transferases"/>
    <property type="match status" value="1"/>
</dbReference>
<dbReference type="AlphaFoldDB" id="G0R134"/>
<comment type="pathway">
    <text evidence="2">Amino-acid biosynthesis; L-cysteine biosynthesis; L-cysteine from L-homocysteine and L-serine: step 2/2.</text>
</comment>
<comment type="similarity">
    <text evidence="3 8">Belongs to the trans-sulfuration enzymes family.</text>
</comment>
<evidence type="ECO:0000313" key="9">
    <source>
        <dbReference type="EMBL" id="EGR28801.1"/>
    </source>
</evidence>
<sequence>MTGVVHALPKGSHILISDDVYGGTSRYMRQYAIEKFGYQVDFVDLTNIEVVKSNLKQNTSIVWIETPTNPLIKLVDIEELIKKVRQTHPNVWILVDNTFATPYLQSPLLMGADITLNSVSKYIGGHSDIIMGAIVCKDKTIHQKIYHASLSFGGCPSPFDCYLALRGLKTLECRVKNHCKNAFSVAKFLEDHPHVESVIYPGLKSHPQHEIAKKQMRGPGGMISFRIKGGLKEANIFLQSFKLVVLAESLGGVETLVEHPAQMTHASIPEDIRAKLGITDNFIRISIGLEDAVDIMEDFNQALEKACGKI</sequence>
<dbReference type="InterPro" id="IPR015424">
    <property type="entry name" value="PyrdxlP-dep_Trfase"/>
</dbReference>
<dbReference type="InterPro" id="IPR015422">
    <property type="entry name" value="PyrdxlP-dep_Trfase_small"/>
</dbReference>
<protein>
    <recommendedName>
        <fullName evidence="4">cystathionine gamma-lyase</fullName>
        <ecNumber evidence="4">4.4.1.1</ecNumber>
    </recommendedName>
    <alternativeName>
        <fullName evidence="7">Gamma-cystathionase</fullName>
    </alternativeName>
</protein>
<organism evidence="9 10">
    <name type="scientific">Ichthyophthirius multifiliis</name>
    <name type="common">White spot disease agent</name>
    <name type="synonym">Ich</name>
    <dbReference type="NCBI Taxonomy" id="5932"/>
    <lineage>
        <taxon>Eukaryota</taxon>
        <taxon>Sar</taxon>
        <taxon>Alveolata</taxon>
        <taxon>Ciliophora</taxon>
        <taxon>Intramacronucleata</taxon>
        <taxon>Oligohymenophorea</taxon>
        <taxon>Hymenostomatida</taxon>
        <taxon>Ophryoglenina</taxon>
        <taxon>Ichthyophthirius</taxon>
    </lineage>
</organism>
<dbReference type="EC" id="4.4.1.1" evidence="4"/>
<evidence type="ECO:0000256" key="2">
    <source>
        <dbReference type="ARBA" id="ARBA00005038"/>
    </source>
</evidence>
<dbReference type="OrthoDB" id="3512640at2759"/>
<dbReference type="CDD" id="cd00614">
    <property type="entry name" value="CGS_like"/>
    <property type="match status" value="1"/>
</dbReference>
<reference evidence="9 10" key="1">
    <citation type="submission" date="2011-07" db="EMBL/GenBank/DDBJ databases">
        <authorList>
            <person name="Coyne R."/>
            <person name="Brami D."/>
            <person name="Johnson J."/>
            <person name="Hostetler J."/>
            <person name="Hannick L."/>
            <person name="Clark T."/>
            <person name="Cassidy-Hanley D."/>
            <person name="Inman J."/>
        </authorList>
    </citation>
    <scope>NUCLEOTIDE SEQUENCE [LARGE SCALE GENOMIC DNA]</scope>
    <source>
        <strain evidence="9 10">G5</strain>
    </source>
</reference>
<dbReference type="eggNOG" id="KOG0053">
    <property type="taxonomic scope" value="Eukaryota"/>
</dbReference>
<dbReference type="Gene3D" id="3.40.640.10">
    <property type="entry name" value="Type I PLP-dependent aspartate aminotransferase-like (Major domain)"/>
    <property type="match status" value="1"/>
</dbReference>
<evidence type="ECO:0000256" key="6">
    <source>
        <dbReference type="ARBA" id="ARBA00023192"/>
    </source>
</evidence>
<gene>
    <name evidence="9" type="ORF">IMG5_168370</name>
</gene>
<keyword evidence="5 8" id="KW-0663">Pyridoxal phosphate</keyword>
<evidence type="ECO:0000256" key="8">
    <source>
        <dbReference type="RuleBase" id="RU362118"/>
    </source>
</evidence>
<dbReference type="GeneID" id="14904910"/>
<dbReference type="InParanoid" id="G0R134"/>
<keyword evidence="10" id="KW-1185">Reference proteome</keyword>
<dbReference type="GO" id="GO:0005737">
    <property type="term" value="C:cytoplasm"/>
    <property type="evidence" value="ECO:0007669"/>
    <property type="project" value="TreeGrafter"/>
</dbReference>
<dbReference type="FunFam" id="3.90.1150.10:FF:000008">
    <property type="entry name" value="Cystathionine gamma-synthase"/>
    <property type="match status" value="1"/>
</dbReference>
<dbReference type="PANTHER" id="PTHR11808">
    <property type="entry name" value="TRANS-SULFURATION ENZYME FAMILY MEMBER"/>
    <property type="match status" value="1"/>
</dbReference>
<accession>G0R134</accession>
<dbReference type="RefSeq" id="XP_004030037.1">
    <property type="nucleotide sequence ID" value="XM_004029989.1"/>
</dbReference>
<dbReference type="Pfam" id="PF01053">
    <property type="entry name" value="Cys_Met_Meta_PP"/>
    <property type="match status" value="1"/>
</dbReference>
<keyword evidence="6" id="KW-0028">Amino-acid biosynthesis</keyword>
<keyword evidence="6" id="KW-0198">Cysteine biosynthesis</keyword>
<proteinExistence type="inferred from homology"/>
<evidence type="ECO:0000256" key="4">
    <source>
        <dbReference type="ARBA" id="ARBA00012085"/>
    </source>
</evidence>
<evidence type="ECO:0000256" key="7">
    <source>
        <dbReference type="ARBA" id="ARBA00029853"/>
    </source>
</evidence>
<evidence type="ECO:0000256" key="5">
    <source>
        <dbReference type="ARBA" id="ARBA00022898"/>
    </source>
</evidence>
<evidence type="ECO:0000256" key="3">
    <source>
        <dbReference type="ARBA" id="ARBA00009077"/>
    </source>
</evidence>
<dbReference type="InterPro" id="IPR000277">
    <property type="entry name" value="Cys/Met-Metab_PyrdxlP-dep_enz"/>
</dbReference>
<evidence type="ECO:0000256" key="1">
    <source>
        <dbReference type="ARBA" id="ARBA00001933"/>
    </source>
</evidence>
<dbReference type="GO" id="GO:0030170">
    <property type="term" value="F:pyridoxal phosphate binding"/>
    <property type="evidence" value="ECO:0007669"/>
    <property type="project" value="InterPro"/>
</dbReference>
<dbReference type="InterPro" id="IPR015421">
    <property type="entry name" value="PyrdxlP-dep_Trfase_major"/>
</dbReference>
<evidence type="ECO:0000313" key="10">
    <source>
        <dbReference type="Proteomes" id="UP000008983"/>
    </source>
</evidence>
<dbReference type="PANTHER" id="PTHR11808:SF15">
    <property type="entry name" value="CYSTATHIONINE GAMMA-LYASE"/>
    <property type="match status" value="1"/>
</dbReference>
<dbReference type="Proteomes" id="UP000008983">
    <property type="component" value="Unassembled WGS sequence"/>
</dbReference>
<dbReference type="GO" id="GO:0019346">
    <property type="term" value="P:transsulfuration"/>
    <property type="evidence" value="ECO:0007669"/>
    <property type="project" value="InterPro"/>
</dbReference>
<dbReference type="OMA" id="YKQDGVG"/>
<name>G0R134_ICHMU</name>
<comment type="cofactor">
    <cofactor evidence="1 8">
        <name>pyridoxal 5'-phosphate</name>
        <dbReference type="ChEBI" id="CHEBI:597326"/>
    </cofactor>
</comment>
<dbReference type="EMBL" id="GL984209">
    <property type="protein sequence ID" value="EGR28801.1"/>
    <property type="molecule type" value="Genomic_DNA"/>
</dbReference>
<dbReference type="GO" id="GO:0019343">
    <property type="term" value="P:cysteine biosynthetic process via cystathionine"/>
    <property type="evidence" value="ECO:0007669"/>
    <property type="project" value="TreeGrafter"/>
</dbReference>